<dbReference type="OMA" id="AERTVNQ"/>
<proteinExistence type="predicted"/>
<dbReference type="RefSeq" id="WP_002833777.1">
    <property type="nucleotide sequence ID" value="NZ_BEWQ01000008.1"/>
</dbReference>
<evidence type="ECO:0000313" key="6">
    <source>
        <dbReference type="Proteomes" id="UP000743107"/>
    </source>
</evidence>
<dbReference type="Proteomes" id="UP001214131">
    <property type="component" value="Chromosome"/>
</dbReference>
<dbReference type="Proteomes" id="UP000743107">
    <property type="component" value="Unassembled WGS sequence"/>
</dbReference>
<reference evidence="2 5" key="1">
    <citation type="submission" date="2019-10" db="EMBL/GenBank/DDBJ databases">
        <authorList>
            <person name="Irmler S."/>
            <person name="Berthoud H."/>
            <person name="Roetschi A."/>
            <person name="Arias E."/>
            <person name="Shani N."/>
            <person name="Wuethrich D."/>
            <person name="Bruggmann R."/>
        </authorList>
    </citation>
    <scope>NUCLEOTIDE SEQUENCE [LARGE SCALE GENOMIC DNA]</scope>
    <source>
        <strain evidence="2 5">FAM13073</strain>
    </source>
</reference>
<dbReference type="Proteomes" id="UP000472573">
    <property type="component" value="Unassembled WGS sequence"/>
</dbReference>
<dbReference type="EMBL" id="WENB01000001">
    <property type="protein sequence ID" value="KAF0414797.1"/>
    <property type="molecule type" value="Genomic_DNA"/>
</dbReference>
<evidence type="ECO:0000313" key="2">
    <source>
        <dbReference type="EMBL" id="KAF0414797.1"/>
    </source>
</evidence>
<reference evidence="2" key="2">
    <citation type="submission" date="2019-12" db="EMBL/GenBank/DDBJ databases">
        <title>SpeciesPrimer: A bioinformatics pipeline dedicated to the design of qPCR primers for the quantification of bacterial species.</title>
        <authorList>
            <person name="Dreier M."/>
            <person name="Berthoud H."/>
            <person name="Shani N."/>
            <person name="Wechsler D."/>
            <person name="Junier P."/>
        </authorList>
    </citation>
    <scope>NUCLEOTIDE SEQUENCE</scope>
    <source>
        <strain evidence="2">FAM13073</strain>
    </source>
</reference>
<dbReference type="SUPFAM" id="SSF57997">
    <property type="entry name" value="Tropomyosin"/>
    <property type="match status" value="1"/>
</dbReference>
<evidence type="ECO:0000313" key="3">
    <source>
        <dbReference type="EMBL" id="MBF7126752.1"/>
    </source>
</evidence>
<evidence type="ECO:0000256" key="1">
    <source>
        <dbReference type="SAM" id="Coils"/>
    </source>
</evidence>
<accession>A0A8G0ZIY7</accession>
<keyword evidence="1" id="KW-0175">Coiled coil</keyword>
<accession>A0A0N8VYQ7</accession>
<dbReference type="AlphaFoldDB" id="A0A0N8VYQ7"/>
<evidence type="ECO:0000313" key="4">
    <source>
        <dbReference type="EMBL" id="WEA57560.1"/>
    </source>
</evidence>
<reference evidence="5" key="3">
    <citation type="submission" date="2020-03" db="EMBL/GenBank/DDBJ databases">
        <title>SpeciesPrimer: A bioinformatics pipeline dedicated to the design of qPCR primers for the quantification of bacterial species.</title>
        <authorList>
            <person name="Dreier M."/>
            <person name="Berthoud H."/>
            <person name="Shani N."/>
            <person name="Wechsler D."/>
            <person name="Junier P."/>
        </authorList>
    </citation>
    <scope>NUCLEOTIDE SEQUENCE [LARGE SCALE GENOMIC DNA]</scope>
    <source>
        <strain evidence="5">FAM13073</strain>
    </source>
</reference>
<reference evidence="3" key="4">
    <citation type="submission" date="2020-11" db="EMBL/GenBank/DDBJ databases">
        <title>Antibiotic susceptibility profiles of Pediococcus pentosaceus from various origins and their implications for the safety assessment of strains with food-technology applications.</title>
        <authorList>
            <person name="Shani N."/>
            <person name="Oberhaensli S."/>
            <person name="Arias E."/>
        </authorList>
    </citation>
    <scope>NUCLEOTIDE SEQUENCE</scope>
    <source>
        <strain evidence="3">FAM 19164</strain>
    </source>
</reference>
<name>A0A0N8VYQ7_PEDPE</name>
<dbReference type="EMBL" id="JADOFV010000001">
    <property type="protein sequence ID" value="MBF7126752.1"/>
    <property type="molecule type" value="Genomic_DNA"/>
</dbReference>
<gene>
    <name evidence="2" type="ORF">GBO79_00300</name>
    <name evidence="3" type="ORF">ITQ97_02720</name>
    <name evidence="4" type="ORF">PWB86_01335</name>
</gene>
<keyword evidence="5" id="KW-1185">Reference proteome</keyword>
<reference evidence="4 7" key="5">
    <citation type="submission" date="2023-02" db="EMBL/GenBank/DDBJ databases">
        <title>Comparative genomics and fermentation flavor characterization of five lactic acid bacteria reveal flavor biosynthesis metabolic pathways in fermented muskmelon puree.</title>
        <authorList>
            <person name="Yuan L."/>
            <person name="Li M."/>
            <person name="Xu X."/>
            <person name="Lao F."/>
            <person name="Wu J."/>
        </authorList>
    </citation>
    <scope>NUCLEOTIDE SEQUENCE [LARGE SCALE GENOMIC DNA]</scope>
    <source>
        <strain evidence="4 7">Ca-4</strain>
    </source>
</reference>
<evidence type="ECO:0000313" key="7">
    <source>
        <dbReference type="Proteomes" id="UP001214131"/>
    </source>
</evidence>
<dbReference type="GeneID" id="33062885"/>
<sequence>MAKKTKKHSWLKWSIGTWAGFKGVEYLLNHPHFIRDFKISMKEYFTNLSEFVDSLQSLKANSAQLQVELKKAERTVNQITKSVDRFEYKLDPRIEKINELKKHINSEIDHLQDQILDKKRK</sequence>
<evidence type="ECO:0000313" key="5">
    <source>
        <dbReference type="Proteomes" id="UP000472573"/>
    </source>
</evidence>
<protein>
    <submittedName>
        <fullName evidence="3">Chromosome segregation protein SMC</fullName>
    </submittedName>
</protein>
<organism evidence="3 6">
    <name type="scientific">Pediococcus pentosaceus</name>
    <dbReference type="NCBI Taxonomy" id="1255"/>
    <lineage>
        <taxon>Bacteria</taxon>
        <taxon>Bacillati</taxon>
        <taxon>Bacillota</taxon>
        <taxon>Bacilli</taxon>
        <taxon>Lactobacillales</taxon>
        <taxon>Lactobacillaceae</taxon>
        <taxon>Pediococcus</taxon>
    </lineage>
</organism>
<dbReference type="EMBL" id="CP118739">
    <property type="protein sequence ID" value="WEA57560.1"/>
    <property type="molecule type" value="Genomic_DNA"/>
</dbReference>
<feature type="coiled-coil region" evidence="1">
    <location>
        <begin position="55"/>
        <end position="121"/>
    </location>
</feature>